<accession>A0A183J5W7</accession>
<dbReference type="EMBL" id="UZAM01015355">
    <property type="protein sequence ID" value="VDP38568.1"/>
    <property type="molecule type" value="Genomic_DNA"/>
</dbReference>
<dbReference type="InterPro" id="IPR027417">
    <property type="entry name" value="P-loop_NTPase"/>
</dbReference>
<reference evidence="4" key="1">
    <citation type="submission" date="2016-06" db="UniProtKB">
        <authorList>
            <consortium name="WormBaseParasite"/>
        </authorList>
    </citation>
    <scope>IDENTIFICATION</scope>
</reference>
<keyword evidence="3" id="KW-1185">Reference proteome</keyword>
<evidence type="ECO:0000313" key="4">
    <source>
        <dbReference type="WBParaSite" id="SBAD_0001164901-mRNA-1"/>
    </source>
</evidence>
<protein>
    <submittedName>
        <fullName evidence="4">Miro domain-containing protein</fullName>
    </submittedName>
</protein>
<gene>
    <name evidence="2" type="ORF">SBAD_LOCUS11265</name>
</gene>
<name>A0A183J5W7_9BILA</name>
<dbReference type="CDD" id="cd00882">
    <property type="entry name" value="Ras_like_GTPase"/>
    <property type="match status" value="1"/>
</dbReference>
<organism evidence="4">
    <name type="scientific">Soboliphyme baturini</name>
    <dbReference type="NCBI Taxonomy" id="241478"/>
    <lineage>
        <taxon>Eukaryota</taxon>
        <taxon>Metazoa</taxon>
        <taxon>Ecdysozoa</taxon>
        <taxon>Nematoda</taxon>
        <taxon>Enoplea</taxon>
        <taxon>Dorylaimia</taxon>
        <taxon>Dioctophymatida</taxon>
        <taxon>Dioctophymatoidea</taxon>
        <taxon>Soboliphymatidae</taxon>
        <taxon>Soboliphyme</taxon>
    </lineage>
</organism>
<dbReference type="WBParaSite" id="SBAD_0001164901-mRNA-1">
    <property type="protein sequence ID" value="SBAD_0001164901-mRNA-1"/>
    <property type="gene ID" value="SBAD_0001164901"/>
</dbReference>
<reference evidence="2 3" key="2">
    <citation type="submission" date="2018-11" db="EMBL/GenBank/DDBJ databases">
        <authorList>
            <consortium name="Pathogen Informatics"/>
        </authorList>
    </citation>
    <scope>NUCLEOTIDE SEQUENCE [LARGE SCALE GENOMIC DNA]</scope>
</reference>
<evidence type="ECO:0000256" key="1">
    <source>
        <dbReference type="SAM" id="MobiDB-lite"/>
    </source>
</evidence>
<dbReference type="Proteomes" id="UP000270296">
    <property type="component" value="Unassembled WGS sequence"/>
</dbReference>
<feature type="compositionally biased region" description="Low complexity" evidence="1">
    <location>
        <begin position="57"/>
        <end position="68"/>
    </location>
</feature>
<sequence length="219" mass="24411">MTTWPELEAITAPTSVEQRFLSLPESADFERVRSFSIDRRGKLVERGYCYVHRDSDASSSSGLGTSAGHRSYRSDSATSQVDSLTDDTNYAKLCHKTVFIIGQENVGKSSLLEAFQKYASLSNEDYIEIDEDVLTMLLVDGKEIYLHFVEKSTKFSCATFELKALSLECNLLLADKCVSDLQASGKLILNHTFGNSIESFAPKERPLGFRIGGHQWGLF</sequence>
<dbReference type="OrthoDB" id="5917523at2759"/>
<dbReference type="SUPFAM" id="SSF52540">
    <property type="entry name" value="P-loop containing nucleoside triphosphate hydrolases"/>
    <property type="match status" value="1"/>
</dbReference>
<evidence type="ECO:0000313" key="2">
    <source>
        <dbReference type="EMBL" id="VDP38568.1"/>
    </source>
</evidence>
<dbReference type="AlphaFoldDB" id="A0A183J5W7"/>
<proteinExistence type="predicted"/>
<evidence type="ECO:0000313" key="3">
    <source>
        <dbReference type="Proteomes" id="UP000270296"/>
    </source>
</evidence>
<feature type="region of interest" description="Disordered" evidence="1">
    <location>
        <begin position="55"/>
        <end position="74"/>
    </location>
</feature>